<reference evidence="3" key="1">
    <citation type="submission" date="2017-01" db="EMBL/GenBank/DDBJ databases">
        <authorList>
            <person name="Wolfgang W.J."/>
            <person name="Cole J."/>
            <person name="Wroblewski D."/>
            <person name="Mcginnis J."/>
            <person name="Musser K.A."/>
        </authorList>
    </citation>
    <scope>NUCLEOTIDE SEQUENCE [LARGE SCALE GENOMIC DNA]</scope>
    <source>
        <strain evidence="3">DSM 19151</strain>
    </source>
</reference>
<dbReference type="PANTHER" id="PTHR43792:SF1">
    <property type="entry name" value="N-ACETYLTRANSFERASE DOMAIN-CONTAINING PROTEIN"/>
    <property type="match status" value="1"/>
</dbReference>
<comment type="caution">
    <text evidence="2">The sequence shown here is derived from an EMBL/GenBank/DDBJ whole genome shotgun (WGS) entry which is preliminary data.</text>
</comment>
<dbReference type="GeneID" id="94580869"/>
<feature type="domain" description="N-acetyltransferase" evidence="1">
    <location>
        <begin position="15"/>
        <end position="162"/>
    </location>
</feature>
<dbReference type="SUPFAM" id="SSF55729">
    <property type="entry name" value="Acyl-CoA N-acyltransferases (Nat)"/>
    <property type="match status" value="1"/>
</dbReference>
<gene>
    <name evidence="2" type="ORF">BWD09_06435</name>
</gene>
<accession>A0A1X3DAE9</accession>
<dbReference type="EMBL" id="MTBO01000013">
    <property type="protein sequence ID" value="OSI16860.1"/>
    <property type="molecule type" value="Genomic_DNA"/>
</dbReference>
<sequence length="165" mass="18262">MTQLTLEKFTAADFADYRQLVGNAEVMAMITERALPEHEARADFDKLLANNALHPLFGSFKVRDAAGRFLGLGKLTLESADSREAELGYMLLPEYWGKGWGGRIAAQLLALAQTQALDGIFAIIDPANVASRKILTKQGFVHREYKDFDGLPGEILYRKTVGENT</sequence>
<dbReference type="InterPro" id="IPR051531">
    <property type="entry name" value="N-acetyltransferase"/>
</dbReference>
<dbReference type="Gene3D" id="3.40.630.30">
    <property type="match status" value="1"/>
</dbReference>
<name>A0A1X3DAE9_9NEIS</name>
<dbReference type="Proteomes" id="UP000193118">
    <property type="component" value="Unassembled WGS sequence"/>
</dbReference>
<keyword evidence="2" id="KW-0808">Transferase</keyword>
<organism evidence="2 3">
    <name type="scientific">Neisseria dentiae</name>
    <dbReference type="NCBI Taxonomy" id="194197"/>
    <lineage>
        <taxon>Bacteria</taxon>
        <taxon>Pseudomonadati</taxon>
        <taxon>Pseudomonadota</taxon>
        <taxon>Betaproteobacteria</taxon>
        <taxon>Neisseriales</taxon>
        <taxon>Neisseriaceae</taxon>
        <taxon>Neisseria</taxon>
    </lineage>
</organism>
<evidence type="ECO:0000313" key="3">
    <source>
        <dbReference type="Proteomes" id="UP000193118"/>
    </source>
</evidence>
<protein>
    <submittedName>
        <fullName evidence="2">GNAT family N-acetyltransferase</fullName>
    </submittedName>
</protein>
<proteinExistence type="predicted"/>
<dbReference type="InterPro" id="IPR000182">
    <property type="entry name" value="GNAT_dom"/>
</dbReference>
<keyword evidence="3" id="KW-1185">Reference proteome</keyword>
<dbReference type="OrthoDB" id="9798081at2"/>
<dbReference type="PROSITE" id="PS51186">
    <property type="entry name" value="GNAT"/>
    <property type="match status" value="1"/>
</dbReference>
<dbReference type="GO" id="GO:0016747">
    <property type="term" value="F:acyltransferase activity, transferring groups other than amino-acyl groups"/>
    <property type="evidence" value="ECO:0007669"/>
    <property type="project" value="InterPro"/>
</dbReference>
<evidence type="ECO:0000259" key="1">
    <source>
        <dbReference type="PROSITE" id="PS51186"/>
    </source>
</evidence>
<dbReference type="AlphaFoldDB" id="A0A1X3DAE9"/>
<dbReference type="STRING" id="194197.BWD09_06435"/>
<dbReference type="RefSeq" id="WP_085365886.1">
    <property type="nucleotide sequence ID" value="NZ_CAUJPZ010000029.1"/>
</dbReference>
<dbReference type="InterPro" id="IPR016181">
    <property type="entry name" value="Acyl_CoA_acyltransferase"/>
</dbReference>
<dbReference type="Pfam" id="PF13302">
    <property type="entry name" value="Acetyltransf_3"/>
    <property type="match status" value="1"/>
</dbReference>
<dbReference type="PANTHER" id="PTHR43792">
    <property type="entry name" value="GNAT FAMILY, PUTATIVE (AFU_ORTHOLOGUE AFUA_3G00765)-RELATED-RELATED"/>
    <property type="match status" value="1"/>
</dbReference>
<evidence type="ECO:0000313" key="2">
    <source>
        <dbReference type="EMBL" id="OSI16860.1"/>
    </source>
</evidence>